<evidence type="ECO:0000313" key="1">
    <source>
        <dbReference type="EMBL" id="MBW8639347.1"/>
    </source>
</evidence>
<comment type="caution">
    <text evidence="1">The sequence shown here is derived from an EMBL/GenBank/DDBJ whole genome shotgun (WGS) entry which is preliminary data.</text>
</comment>
<organism evidence="1 2">
    <name type="scientific">Flavimaribacter sediminis</name>
    <dbReference type="NCBI Taxonomy" id="2865987"/>
    <lineage>
        <taxon>Bacteria</taxon>
        <taxon>Pseudomonadati</taxon>
        <taxon>Pseudomonadota</taxon>
        <taxon>Alphaproteobacteria</taxon>
        <taxon>Hyphomicrobiales</taxon>
        <taxon>Rhizobiaceae</taxon>
        <taxon>Flavimaribacter</taxon>
    </lineage>
</organism>
<protein>
    <submittedName>
        <fullName evidence="1">Uncharacterized protein</fullName>
    </submittedName>
</protein>
<dbReference type="AlphaFoldDB" id="A0AAE2ZTK8"/>
<evidence type="ECO:0000313" key="2">
    <source>
        <dbReference type="Proteomes" id="UP001196509"/>
    </source>
</evidence>
<dbReference type="Proteomes" id="UP001196509">
    <property type="component" value="Unassembled WGS sequence"/>
</dbReference>
<dbReference type="RefSeq" id="WP_220230082.1">
    <property type="nucleotide sequence ID" value="NZ_JAICBX010000004.1"/>
</dbReference>
<name>A0AAE2ZTK8_9HYPH</name>
<dbReference type="EMBL" id="JAICBX010000004">
    <property type="protein sequence ID" value="MBW8639347.1"/>
    <property type="molecule type" value="Genomic_DNA"/>
</dbReference>
<accession>A0AAE2ZTK8</accession>
<proteinExistence type="predicted"/>
<keyword evidence="2" id="KW-1185">Reference proteome</keyword>
<gene>
    <name evidence="1" type="ORF">K1W69_19290</name>
</gene>
<reference evidence="1" key="1">
    <citation type="submission" date="2021-08" db="EMBL/GenBank/DDBJ databases">
        <title>Hoeflea bacterium WL0058 sp. nov., isolated from the sediment.</title>
        <authorList>
            <person name="Wang L."/>
            <person name="Zhang D."/>
        </authorList>
    </citation>
    <scope>NUCLEOTIDE SEQUENCE</scope>
    <source>
        <strain evidence="1">WL0058</strain>
    </source>
</reference>
<sequence>MAQRILSRLLLLIVLTTPLTGCVNYLYSGTPVDFSSNSLKPNEGFVFMSLVQGQHWNVNAIYSFYFRNEADGGIGKITYTPGLLGNEKTIRNKAANEKGTVKSYTLPAGQYHFYKFSIIQGQYGGYHDWEPKEEFSIPFTVRPGRATYIGEITMSPVIGRSLFGLPVLAGGVFTISSNPGRDIPLFTKKFPKINPQIIVQEPMRSGDAPPEIVRFR</sequence>